<evidence type="ECO:0000256" key="1">
    <source>
        <dbReference type="SAM" id="Phobius"/>
    </source>
</evidence>
<keyword evidence="1" id="KW-1133">Transmembrane helix</keyword>
<evidence type="ECO:0000313" key="2">
    <source>
        <dbReference type="EMBL" id="OUQ33310.1"/>
    </source>
</evidence>
<sequence length="464" mass="54382">MIKHKYIDRIVLIFVILSLIITIGFMLPGHWGITPAYQLPAYASKLFDQSYVHTIDIQLDNPQNFFDQAQAKEYHVSSITIDGETFDMVGLRVKGNNSLELIDRYGSDRFSLKVEFDHYDSGYHYYGLDKFTLDCSFQDNAYLKNYITYDMMSFMGVPSPLTSYVWVTINQKDWGLFLAIEEPEEAFIRRNYGRNHGVLYKPGYTDVYAPNRDLALQYIDENIESYPNLFDNAKFKITEADKKRLIQSLKILDDNQNIEKAVNIDEVLRYFVVQVFVVNLDSYLGPTGHNYYLYEEDGMISMLPWDYNLAYGTYSLGMPNPSNDITRYVNFPINTPYTKEVMLNRPLYHHVMQHDEYFKQYHQYFQQLISEYFESGYFQNKVEDTIKMIDSYVQKDPTAFCSYQDYLLGVETFQEFCLLRSKSIRGQLEGQLPANLSQQNEESPRIDASHIRLEDMGEIADLYQ</sequence>
<dbReference type="EMBL" id="NFLJ01000033">
    <property type="protein sequence ID" value="OUQ33310.1"/>
    <property type="molecule type" value="Genomic_DNA"/>
</dbReference>
<dbReference type="OrthoDB" id="3235126at2"/>
<keyword evidence="1" id="KW-0812">Transmembrane</keyword>
<keyword evidence="1" id="KW-0472">Membrane</keyword>
<name>A0A1Y4SV93_9FIRM</name>
<reference evidence="2 3" key="1">
    <citation type="journal article" date="2018" name="BMC Genomics">
        <title>Whole genome sequencing and function prediction of 133 gut anaerobes isolated from chicken caecum in pure cultures.</title>
        <authorList>
            <person name="Medvecky M."/>
            <person name="Cejkova D."/>
            <person name="Polansky O."/>
            <person name="Karasova D."/>
            <person name="Kubasova T."/>
            <person name="Cizek A."/>
            <person name="Rychlik I."/>
        </authorList>
    </citation>
    <scope>NUCLEOTIDE SEQUENCE [LARGE SCALE GENOMIC DNA]</scope>
    <source>
        <strain evidence="2 3">An13</strain>
    </source>
</reference>
<accession>A0A1Y4SV93</accession>
<dbReference type="InterPro" id="IPR014867">
    <property type="entry name" value="Spore_coat_CotH_CotH2/3/7"/>
</dbReference>
<dbReference type="Proteomes" id="UP000195305">
    <property type="component" value="Unassembled WGS sequence"/>
</dbReference>
<dbReference type="RefSeq" id="WP_087359122.1">
    <property type="nucleotide sequence ID" value="NZ_NFLJ01000033.1"/>
</dbReference>
<evidence type="ECO:0008006" key="4">
    <source>
        <dbReference type="Google" id="ProtNLM"/>
    </source>
</evidence>
<feature type="transmembrane region" description="Helical" evidence="1">
    <location>
        <begin position="12"/>
        <end position="31"/>
    </location>
</feature>
<protein>
    <recommendedName>
        <fullName evidence="4">Spore coat protein CotH</fullName>
    </recommendedName>
</protein>
<organism evidence="2 3">
    <name type="scientific">Massilimicrobiota timonensis</name>
    <dbReference type="NCBI Taxonomy" id="1776392"/>
    <lineage>
        <taxon>Bacteria</taxon>
        <taxon>Bacillati</taxon>
        <taxon>Bacillota</taxon>
        <taxon>Erysipelotrichia</taxon>
        <taxon>Erysipelotrichales</taxon>
        <taxon>Erysipelotrichaceae</taxon>
        <taxon>Massilimicrobiota</taxon>
    </lineage>
</organism>
<dbReference type="Pfam" id="PF08757">
    <property type="entry name" value="CotH"/>
    <property type="match status" value="1"/>
</dbReference>
<dbReference type="PANTHER" id="PTHR40050:SF1">
    <property type="entry name" value="INNER SPORE COAT PROTEIN H"/>
    <property type="match status" value="1"/>
</dbReference>
<keyword evidence="3" id="KW-1185">Reference proteome</keyword>
<gene>
    <name evidence="2" type="ORF">B5E75_10820</name>
</gene>
<dbReference type="PANTHER" id="PTHR40050">
    <property type="entry name" value="INNER SPORE COAT PROTEIN H"/>
    <property type="match status" value="1"/>
</dbReference>
<evidence type="ECO:0000313" key="3">
    <source>
        <dbReference type="Proteomes" id="UP000195305"/>
    </source>
</evidence>
<proteinExistence type="predicted"/>
<dbReference type="AlphaFoldDB" id="A0A1Y4SV93"/>
<comment type="caution">
    <text evidence="2">The sequence shown here is derived from an EMBL/GenBank/DDBJ whole genome shotgun (WGS) entry which is preliminary data.</text>
</comment>